<evidence type="ECO:0000313" key="7">
    <source>
        <dbReference type="EMBL" id="DAZ95193.1"/>
    </source>
</evidence>
<dbReference type="InterPro" id="IPR003923">
    <property type="entry name" value="TAF10"/>
</dbReference>
<dbReference type="PANTHER" id="PTHR21242">
    <property type="entry name" value="TRANSCRIPTION INITIATION FACTOR TFIID SUBUNIT 10"/>
    <property type="match status" value="1"/>
</dbReference>
<evidence type="ECO:0000313" key="8">
    <source>
        <dbReference type="Proteomes" id="UP001146120"/>
    </source>
</evidence>
<feature type="non-terminal residue" evidence="7">
    <location>
        <position position="1"/>
    </location>
</feature>
<evidence type="ECO:0000256" key="3">
    <source>
        <dbReference type="ARBA" id="ARBA00023163"/>
    </source>
</evidence>
<comment type="caution">
    <text evidence="7">The sequence shown here is derived from an EMBL/GenBank/DDBJ whole genome shotgun (WGS) entry which is preliminary data.</text>
</comment>
<evidence type="ECO:0008006" key="9">
    <source>
        <dbReference type="Google" id="ProtNLM"/>
    </source>
</evidence>
<dbReference type="CDD" id="cd07982">
    <property type="entry name" value="HFD_TAF10"/>
    <property type="match status" value="1"/>
</dbReference>
<dbReference type="PRINTS" id="PR01443">
    <property type="entry name" value="TFIID30KDSUB"/>
</dbReference>
<keyword evidence="2" id="KW-0805">Transcription regulation</keyword>
<accession>A0AAV2YN18</accession>
<dbReference type="EMBL" id="DAKRPA010000214">
    <property type="protein sequence ID" value="DAZ95193.1"/>
    <property type="molecule type" value="Genomic_DNA"/>
</dbReference>
<reference evidence="7" key="2">
    <citation type="journal article" date="2023" name="Microbiol Resour">
        <title>Decontamination and Annotation of the Draft Genome Sequence of the Oomycete Lagenidium giganteum ARSEF 373.</title>
        <authorList>
            <person name="Morgan W.R."/>
            <person name="Tartar A."/>
        </authorList>
    </citation>
    <scope>NUCLEOTIDE SEQUENCE</scope>
    <source>
        <strain evidence="7">ARSEF 373</strain>
    </source>
</reference>
<sequence length="142" mass="15187">PRADQTSMDDVAQVKDFLEVMKTYSPTIPEELVEYYLQQSGFSTTDPRIVRMIALVAHKFIVDATHDAMQFQRIRSQGSSSSSSSSGSSLPSMGASVGSAGASGGPSSSRVVLTMEDLAASLKEYGVNLTKPDYLSDVAREA</sequence>
<dbReference type="AlphaFoldDB" id="A0AAV2YN18"/>
<comment type="subcellular location">
    <subcellularLocation>
        <location evidence="1">Nucleus</location>
    </subcellularLocation>
</comment>
<gene>
    <name evidence="7" type="ORF">N0F65_013038</name>
</gene>
<evidence type="ECO:0000256" key="4">
    <source>
        <dbReference type="ARBA" id="ARBA00023242"/>
    </source>
</evidence>
<organism evidence="7 8">
    <name type="scientific">Lagenidium giganteum</name>
    <dbReference type="NCBI Taxonomy" id="4803"/>
    <lineage>
        <taxon>Eukaryota</taxon>
        <taxon>Sar</taxon>
        <taxon>Stramenopiles</taxon>
        <taxon>Oomycota</taxon>
        <taxon>Peronosporomycetes</taxon>
        <taxon>Pythiales</taxon>
        <taxon>Pythiaceae</taxon>
    </lineage>
</organism>
<dbReference type="GO" id="GO:0006367">
    <property type="term" value="P:transcription initiation at RNA polymerase II promoter"/>
    <property type="evidence" value="ECO:0007669"/>
    <property type="project" value="TreeGrafter"/>
</dbReference>
<keyword evidence="8" id="KW-1185">Reference proteome</keyword>
<dbReference type="Pfam" id="PF03540">
    <property type="entry name" value="TAF10"/>
    <property type="match status" value="1"/>
</dbReference>
<keyword evidence="3" id="KW-0804">Transcription</keyword>
<dbReference type="Proteomes" id="UP001146120">
    <property type="component" value="Unassembled WGS sequence"/>
</dbReference>
<protein>
    <recommendedName>
        <fullName evidence="9">Transcription initiation factor TFIID subunit 10</fullName>
    </recommendedName>
</protein>
<dbReference type="GO" id="GO:0005669">
    <property type="term" value="C:transcription factor TFIID complex"/>
    <property type="evidence" value="ECO:0007669"/>
    <property type="project" value="TreeGrafter"/>
</dbReference>
<evidence type="ECO:0000256" key="6">
    <source>
        <dbReference type="SAM" id="MobiDB-lite"/>
    </source>
</evidence>
<evidence type="ECO:0000256" key="5">
    <source>
        <dbReference type="ARBA" id="ARBA00025730"/>
    </source>
</evidence>
<feature type="region of interest" description="Disordered" evidence="6">
    <location>
        <begin position="73"/>
        <end position="109"/>
    </location>
</feature>
<reference evidence="7" key="1">
    <citation type="submission" date="2022-11" db="EMBL/GenBank/DDBJ databases">
        <authorList>
            <person name="Morgan W.R."/>
            <person name="Tartar A."/>
        </authorList>
    </citation>
    <scope>NUCLEOTIDE SEQUENCE</scope>
    <source>
        <strain evidence="7">ARSEF 373</strain>
    </source>
</reference>
<dbReference type="PANTHER" id="PTHR21242:SF0">
    <property type="entry name" value="TRANSCRIPTION INITIATION FACTOR TFIID SUBUNIT 10"/>
    <property type="match status" value="1"/>
</dbReference>
<dbReference type="GO" id="GO:1990841">
    <property type="term" value="F:promoter-specific chromatin binding"/>
    <property type="evidence" value="ECO:0007669"/>
    <property type="project" value="TreeGrafter"/>
</dbReference>
<comment type="similarity">
    <text evidence="5">Belongs to the TAF10 family.</text>
</comment>
<feature type="compositionally biased region" description="Low complexity" evidence="6">
    <location>
        <begin position="76"/>
        <end position="109"/>
    </location>
</feature>
<evidence type="ECO:0000256" key="2">
    <source>
        <dbReference type="ARBA" id="ARBA00023015"/>
    </source>
</evidence>
<proteinExistence type="inferred from homology"/>
<dbReference type="GO" id="GO:0016251">
    <property type="term" value="F:RNA polymerase II general transcription initiation factor activity"/>
    <property type="evidence" value="ECO:0007669"/>
    <property type="project" value="TreeGrafter"/>
</dbReference>
<keyword evidence="4" id="KW-0539">Nucleus</keyword>
<evidence type="ECO:0000256" key="1">
    <source>
        <dbReference type="ARBA" id="ARBA00004123"/>
    </source>
</evidence>
<name>A0AAV2YN18_9STRA</name>
<dbReference type="GO" id="GO:0000124">
    <property type="term" value="C:SAGA complex"/>
    <property type="evidence" value="ECO:0007669"/>
    <property type="project" value="TreeGrafter"/>
</dbReference>